<dbReference type="RefSeq" id="WP_039353991.1">
    <property type="nucleotide sequence ID" value="NZ_FOLA01000013.1"/>
</dbReference>
<evidence type="ECO:0000259" key="2">
    <source>
        <dbReference type="PROSITE" id="PS51186"/>
    </source>
</evidence>
<dbReference type="EMBL" id="JSYL01000011">
    <property type="protein sequence ID" value="KIA88069.1"/>
    <property type="molecule type" value="Genomic_DNA"/>
</dbReference>
<dbReference type="Pfam" id="PF00583">
    <property type="entry name" value="Acetyltransf_1"/>
    <property type="match status" value="1"/>
</dbReference>
<dbReference type="STRING" id="266749.SAMN05421876_11352"/>
<evidence type="ECO:0000313" key="3">
    <source>
        <dbReference type="EMBL" id="KIA88069.1"/>
    </source>
</evidence>
<dbReference type="InterPro" id="IPR000182">
    <property type="entry name" value="GNAT_dom"/>
</dbReference>
<dbReference type="AlphaFoldDB" id="A0A0C1FJI8"/>
<dbReference type="Gene3D" id="3.40.630.30">
    <property type="match status" value="1"/>
</dbReference>
<dbReference type="OrthoDB" id="5419426at2"/>
<dbReference type="InterPro" id="IPR050769">
    <property type="entry name" value="NAT_camello-type"/>
</dbReference>
<dbReference type="InterPro" id="IPR016181">
    <property type="entry name" value="Acyl_CoA_acyltransferase"/>
</dbReference>
<evidence type="ECO:0000313" key="4">
    <source>
        <dbReference type="Proteomes" id="UP000031473"/>
    </source>
</evidence>
<dbReference type="PANTHER" id="PTHR13947:SF37">
    <property type="entry name" value="LD18367P"/>
    <property type="match status" value="1"/>
</dbReference>
<keyword evidence="1 3" id="KW-0808">Transferase</keyword>
<dbReference type="Proteomes" id="UP000031473">
    <property type="component" value="Unassembled WGS sequence"/>
</dbReference>
<evidence type="ECO:0000256" key="1">
    <source>
        <dbReference type="ARBA" id="ARBA00022679"/>
    </source>
</evidence>
<comment type="caution">
    <text evidence="3">The sequence shown here is derived from an EMBL/GenBank/DDBJ whole genome shotgun (WGS) entry which is preliminary data.</text>
</comment>
<feature type="domain" description="N-acetyltransferase" evidence="2">
    <location>
        <begin position="3"/>
        <end position="160"/>
    </location>
</feature>
<name>A0A0C1FJI8_9FLAO</name>
<reference evidence="3 4" key="1">
    <citation type="submission" date="2014-10" db="EMBL/GenBank/DDBJ databases">
        <title>Kaistella jeonii genome.</title>
        <authorList>
            <person name="Clayton J.T."/>
            <person name="Newman J.D."/>
        </authorList>
    </citation>
    <scope>NUCLEOTIDE SEQUENCE [LARGE SCALE GENOMIC DNA]</scope>
    <source>
        <strain evidence="3 4">DSM 17048</strain>
    </source>
</reference>
<dbReference type="SUPFAM" id="SSF55729">
    <property type="entry name" value="Acyl-CoA N-acyltransferases (Nat)"/>
    <property type="match status" value="1"/>
</dbReference>
<dbReference type="PANTHER" id="PTHR13947">
    <property type="entry name" value="GNAT FAMILY N-ACETYLTRANSFERASE"/>
    <property type="match status" value="1"/>
</dbReference>
<dbReference type="PROSITE" id="PS51186">
    <property type="entry name" value="GNAT"/>
    <property type="match status" value="1"/>
</dbReference>
<organism evidence="3 4">
    <name type="scientific">Kaistella jeonii</name>
    <dbReference type="NCBI Taxonomy" id="266749"/>
    <lineage>
        <taxon>Bacteria</taxon>
        <taxon>Pseudomonadati</taxon>
        <taxon>Bacteroidota</taxon>
        <taxon>Flavobacteriia</taxon>
        <taxon>Flavobacteriales</taxon>
        <taxon>Weeksellaceae</taxon>
        <taxon>Chryseobacterium group</taxon>
        <taxon>Kaistella</taxon>
    </lineage>
</organism>
<gene>
    <name evidence="3" type="ORF">OA86_12785</name>
</gene>
<dbReference type="GO" id="GO:0008080">
    <property type="term" value="F:N-acetyltransferase activity"/>
    <property type="evidence" value="ECO:0007669"/>
    <property type="project" value="InterPro"/>
</dbReference>
<dbReference type="CDD" id="cd04301">
    <property type="entry name" value="NAT_SF"/>
    <property type="match status" value="1"/>
</dbReference>
<sequence>MEITIRKIQKSDNQLLATIIRSCFHDFNVATEGTVYVDPTTDDLYELFQKENSTLFVAESDGELCGCCGIFPTEGLPENCAELVKFYIGKDFRGKGLGKMLMEESIEFAKKSGYQSIYIESLPKFSTAVSIYEKQGFTYLEKPLGNSGHSGCNLWMIKHL</sequence>
<proteinExistence type="predicted"/>
<accession>A0A0C1FJI8</accession>
<keyword evidence="4" id="KW-1185">Reference proteome</keyword>
<protein>
    <submittedName>
        <fullName evidence="3">Acetyltransferase</fullName>
    </submittedName>
</protein>